<gene>
    <name evidence="3" type="ORF">GGR36_000465</name>
</gene>
<feature type="signal peptide" evidence="1">
    <location>
        <begin position="1"/>
        <end position="29"/>
    </location>
</feature>
<dbReference type="InterPro" id="IPR018649">
    <property type="entry name" value="SHOCT"/>
</dbReference>
<evidence type="ECO:0000256" key="1">
    <source>
        <dbReference type="SAM" id="SignalP"/>
    </source>
</evidence>
<dbReference type="EMBL" id="JACIET010000001">
    <property type="protein sequence ID" value="MBB4011157.1"/>
    <property type="molecule type" value="Genomic_DNA"/>
</dbReference>
<feature type="domain" description="SHOCT" evidence="2">
    <location>
        <begin position="264"/>
        <end position="289"/>
    </location>
</feature>
<keyword evidence="4" id="KW-1185">Reference proteome</keyword>
<organism evidence="3 4">
    <name type="scientific">Niveibacterium umoris</name>
    <dbReference type="NCBI Taxonomy" id="1193620"/>
    <lineage>
        <taxon>Bacteria</taxon>
        <taxon>Pseudomonadati</taxon>
        <taxon>Pseudomonadota</taxon>
        <taxon>Betaproteobacteria</taxon>
        <taxon>Rhodocyclales</taxon>
        <taxon>Rhodocyclaceae</taxon>
        <taxon>Niveibacterium</taxon>
    </lineage>
</organism>
<dbReference type="RefSeq" id="WP_183631470.1">
    <property type="nucleotide sequence ID" value="NZ_BAABLE010000011.1"/>
</dbReference>
<name>A0A840BKW4_9RHOO</name>
<reference evidence="3 4" key="1">
    <citation type="submission" date="2020-08" db="EMBL/GenBank/DDBJ databases">
        <title>Genomic Encyclopedia of Type Strains, Phase IV (KMG-IV): sequencing the most valuable type-strain genomes for metagenomic binning, comparative biology and taxonomic classification.</title>
        <authorList>
            <person name="Goeker M."/>
        </authorList>
    </citation>
    <scope>NUCLEOTIDE SEQUENCE [LARGE SCALE GENOMIC DNA]</scope>
    <source>
        <strain evidence="3 4">DSM 106739</strain>
    </source>
</reference>
<dbReference type="Proteomes" id="UP000561045">
    <property type="component" value="Unassembled WGS sequence"/>
</dbReference>
<accession>A0A840BKW4</accession>
<feature type="chain" id="PRO_5032290096" description="SHOCT domain-containing protein" evidence="1">
    <location>
        <begin position="30"/>
        <end position="293"/>
    </location>
</feature>
<evidence type="ECO:0000313" key="4">
    <source>
        <dbReference type="Proteomes" id="UP000561045"/>
    </source>
</evidence>
<comment type="caution">
    <text evidence="3">The sequence shown here is derived from an EMBL/GenBank/DDBJ whole genome shotgun (WGS) entry which is preliminary data.</text>
</comment>
<protein>
    <recommendedName>
        <fullName evidence="2">SHOCT domain-containing protein</fullName>
    </recommendedName>
</protein>
<evidence type="ECO:0000313" key="3">
    <source>
        <dbReference type="EMBL" id="MBB4011157.1"/>
    </source>
</evidence>
<keyword evidence="1" id="KW-0732">Signal</keyword>
<sequence>MQYLHKKARSLAVAALTIATGLATVPSHAGLFDETLFGPSDEKRLEQWTKSPEKKLTWGDVDFVRLVARNGGSPNAQPVSLDVKQVAAALATIQARPFRDVKELFSEDEIKKLSPAIVAALKIAGPDQDLAFVISGQHAWTGLVAPVLTNTGRIFFADGKLNIIIGLLQADVVGNKLYGSRQDPKFDLGSRTAPAKDVKIIGVTEGQAQLVREDWIALTLAPSAAPAVAGAAVAAPAAGAAATAKPATAAEPGTDAFYAKQESRLKALQRLKDQGLITETEFQAKRAQIVKDL</sequence>
<proteinExistence type="predicted"/>
<evidence type="ECO:0000259" key="2">
    <source>
        <dbReference type="Pfam" id="PF09851"/>
    </source>
</evidence>
<dbReference type="AlphaFoldDB" id="A0A840BKW4"/>
<dbReference type="Pfam" id="PF09851">
    <property type="entry name" value="SHOCT"/>
    <property type="match status" value="1"/>
</dbReference>